<dbReference type="AlphaFoldDB" id="A0A238LHC1"/>
<evidence type="ECO:0000313" key="2">
    <source>
        <dbReference type="Proteomes" id="UP000201613"/>
    </source>
</evidence>
<keyword evidence="2" id="KW-1185">Reference proteome</keyword>
<proteinExistence type="predicted"/>
<dbReference type="RefSeq" id="WP_093993206.1">
    <property type="nucleotide sequence ID" value="NZ_FXZK01000006.1"/>
</dbReference>
<dbReference type="Proteomes" id="UP000201613">
    <property type="component" value="Unassembled WGS sequence"/>
</dbReference>
<protein>
    <recommendedName>
        <fullName evidence="3">Orotidine 5'-phosphate decarboxylase</fullName>
    </recommendedName>
</protein>
<evidence type="ECO:0000313" key="1">
    <source>
        <dbReference type="EMBL" id="SMY09028.1"/>
    </source>
</evidence>
<dbReference type="OrthoDB" id="7863406at2"/>
<dbReference type="EMBL" id="FXZK01000006">
    <property type="protein sequence ID" value="SMY09028.1"/>
    <property type="molecule type" value="Genomic_DNA"/>
</dbReference>
<gene>
    <name evidence="1" type="ORF">LOM8899_03189</name>
</gene>
<name>A0A238LHC1_9RHOB</name>
<reference evidence="2" key="1">
    <citation type="submission" date="2017-05" db="EMBL/GenBank/DDBJ databases">
        <authorList>
            <person name="Rodrigo-Torres L."/>
            <person name="Arahal R. D."/>
            <person name="Lucena T."/>
        </authorList>
    </citation>
    <scope>NUCLEOTIDE SEQUENCE [LARGE SCALE GENOMIC DNA]</scope>
    <source>
        <strain evidence="2">CECT 8899</strain>
    </source>
</reference>
<sequence>MAQVRLNNVRYNAAKGAFEARVDVIRHGTVFRYPCQVPGPANMDYEQVSAELAHSALRMSDSSGVRSLH</sequence>
<evidence type="ECO:0008006" key="3">
    <source>
        <dbReference type="Google" id="ProtNLM"/>
    </source>
</evidence>
<organism evidence="1 2">
    <name type="scientific">Flavimaricola marinus</name>
    <dbReference type="NCBI Taxonomy" id="1819565"/>
    <lineage>
        <taxon>Bacteria</taxon>
        <taxon>Pseudomonadati</taxon>
        <taxon>Pseudomonadota</taxon>
        <taxon>Alphaproteobacteria</taxon>
        <taxon>Rhodobacterales</taxon>
        <taxon>Paracoccaceae</taxon>
        <taxon>Flavimaricola</taxon>
    </lineage>
</organism>
<accession>A0A238LHC1</accession>